<keyword evidence="1" id="KW-1003">Cell membrane</keyword>
<evidence type="ECO:0000313" key="7">
    <source>
        <dbReference type="Proteomes" id="UP000245412"/>
    </source>
</evidence>
<evidence type="ECO:0000256" key="4">
    <source>
        <dbReference type="ARBA" id="ARBA00023136"/>
    </source>
</evidence>
<comment type="caution">
    <text evidence="6">The sequence shown here is derived from an EMBL/GenBank/DDBJ whole genome shotgun (WGS) entry which is preliminary data.</text>
</comment>
<dbReference type="PANTHER" id="PTHR35529">
    <property type="entry name" value="MANGANESE EFFLUX PUMP MNTP-RELATED"/>
    <property type="match status" value="1"/>
</dbReference>
<evidence type="ECO:0000256" key="1">
    <source>
        <dbReference type="ARBA" id="ARBA00022475"/>
    </source>
</evidence>
<name>A0AB73T8Q7_9FIRM</name>
<evidence type="ECO:0000256" key="2">
    <source>
        <dbReference type="ARBA" id="ARBA00022692"/>
    </source>
</evidence>
<evidence type="ECO:0000256" key="3">
    <source>
        <dbReference type="ARBA" id="ARBA00022989"/>
    </source>
</evidence>
<evidence type="ECO:0000256" key="5">
    <source>
        <dbReference type="SAM" id="Phobius"/>
    </source>
</evidence>
<proteinExistence type="predicted"/>
<feature type="transmembrane region" description="Helical" evidence="5">
    <location>
        <begin position="103"/>
        <end position="122"/>
    </location>
</feature>
<dbReference type="EMBL" id="QGGY01000002">
    <property type="protein sequence ID" value="PWJ78271.1"/>
    <property type="molecule type" value="Genomic_DNA"/>
</dbReference>
<accession>A0AB73T8Q7</accession>
<dbReference type="InterPro" id="IPR003810">
    <property type="entry name" value="Mntp/YtaF"/>
</dbReference>
<keyword evidence="2 5" id="KW-0812">Transmembrane</keyword>
<organism evidence="6 7">
    <name type="scientific">Murimonas intestini</name>
    <dbReference type="NCBI Taxonomy" id="1337051"/>
    <lineage>
        <taxon>Bacteria</taxon>
        <taxon>Bacillati</taxon>
        <taxon>Bacillota</taxon>
        <taxon>Clostridia</taxon>
        <taxon>Lachnospirales</taxon>
        <taxon>Lachnospiraceae</taxon>
        <taxon>Murimonas</taxon>
    </lineage>
</organism>
<feature type="transmembrane region" description="Helical" evidence="5">
    <location>
        <begin position="157"/>
        <end position="178"/>
    </location>
</feature>
<dbReference type="AlphaFoldDB" id="A0AB73T8Q7"/>
<sequence>MSILLALLIGIAVNLDNFIIGMNIGMRHQKLTLFSNFLIGLTTGICAFFSTYAAKLIATSLIDYTNVIGALVMILFAVYCLLDSLREDEKTLQYSAMKLKDTLVLGFILAINCIPPAFSAGILSLSAWYVAAFCALFSFVSMYAGNHLGHSLTNNRFLKFLAPASSILLILIGLGELFL</sequence>
<protein>
    <submittedName>
        <fullName evidence="6">Mn2+ efflux pump MntP</fullName>
    </submittedName>
</protein>
<reference evidence="6 7" key="1">
    <citation type="submission" date="2018-05" db="EMBL/GenBank/DDBJ databases">
        <authorList>
            <person name="Goeker M."/>
            <person name="Huntemann M."/>
            <person name="Clum A."/>
            <person name="Pillay M."/>
            <person name="Palaniappan K."/>
            <person name="Varghese N."/>
            <person name="Mikhailova N."/>
            <person name="Stamatis D."/>
            <person name="Reddy T."/>
            <person name="Daum C."/>
            <person name="Shapiro N."/>
            <person name="Ivanova N."/>
            <person name="Kyrpides N."/>
            <person name="Woyke T."/>
        </authorList>
    </citation>
    <scope>NUCLEOTIDE SEQUENCE [LARGE SCALE GENOMIC DNA]</scope>
    <source>
        <strain evidence="6 7">DSM 26524</strain>
    </source>
</reference>
<evidence type="ECO:0000313" key="6">
    <source>
        <dbReference type="EMBL" id="PWJ78271.1"/>
    </source>
</evidence>
<feature type="transmembrane region" description="Helical" evidence="5">
    <location>
        <begin position="64"/>
        <end position="82"/>
    </location>
</feature>
<feature type="transmembrane region" description="Helical" evidence="5">
    <location>
        <begin position="6"/>
        <end position="25"/>
    </location>
</feature>
<feature type="transmembrane region" description="Helical" evidence="5">
    <location>
        <begin position="37"/>
        <end position="58"/>
    </location>
</feature>
<keyword evidence="4 5" id="KW-0472">Membrane</keyword>
<feature type="transmembrane region" description="Helical" evidence="5">
    <location>
        <begin position="128"/>
        <end position="145"/>
    </location>
</feature>
<dbReference type="Pfam" id="PF02659">
    <property type="entry name" value="Mntp"/>
    <property type="match status" value="1"/>
</dbReference>
<dbReference type="RefSeq" id="WP_187374148.1">
    <property type="nucleotide sequence ID" value="NZ_CABJAT010000002.1"/>
</dbReference>
<keyword evidence="3 5" id="KW-1133">Transmembrane helix</keyword>
<dbReference type="Proteomes" id="UP000245412">
    <property type="component" value="Unassembled WGS sequence"/>
</dbReference>
<keyword evidence="7" id="KW-1185">Reference proteome</keyword>
<gene>
    <name evidence="6" type="ORF">C7383_102407</name>
</gene>
<dbReference type="PANTHER" id="PTHR35529:SF2">
    <property type="entry name" value="SPORULATION PROTEIN YTAF-RELATED"/>
    <property type="match status" value="1"/>
</dbReference>